<feature type="region of interest" description="Disordered" evidence="1">
    <location>
        <begin position="121"/>
        <end position="147"/>
    </location>
</feature>
<dbReference type="AlphaFoldDB" id="A0A371CY13"/>
<accession>A0A371CY13</accession>
<feature type="compositionally biased region" description="Low complexity" evidence="1">
    <location>
        <begin position="10"/>
        <end position="26"/>
    </location>
</feature>
<name>A0A371CY13_9APHY</name>
<gene>
    <name evidence="2" type="ORF">OH76DRAFT_1017678</name>
</gene>
<evidence type="ECO:0000256" key="1">
    <source>
        <dbReference type="SAM" id="MobiDB-lite"/>
    </source>
</evidence>
<dbReference type="Proteomes" id="UP000256964">
    <property type="component" value="Unassembled WGS sequence"/>
</dbReference>
<keyword evidence="3" id="KW-1185">Reference proteome</keyword>
<sequence length="186" mass="19749">MPSSPSSDMTATLTLTNSLSSSDSSTGALGRILRINVQRSTGSRRSTIVPAENRRQQVGHHASCISTRARPRKFSEAQGAASRAGFLLPGFSSPSLLLSLSQLSKSFSSIDNALPNFVRPFERPGPDGRSPERGKFPLPRIPISRSPSPKHGGLKVLISNFCGGHGAVRVALYGCSCSCWSPVSVE</sequence>
<feature type="compositionally biased region" description="Basic and acidic residues" evidence="1">
    <location>
        <begin position="121"/>
        <end position="135"/>
    </location>
</feature>
<dbReference type="EMBL" id="KZ857440">
    <property type="protein sequence ID" value="RDX45182.1"/>
    <property type="molecule type" value="Genomic_DNA"/>
</dbReference>
<proteinExistence type="predicted"/>
<evidence type="ECO:0000313" key="3">
    <source>
        <dbReference type="Proteomes" id="UP000256964"/>
    </source>
</evidence>
<evidence type="ECO:0000313" key="2">
    <source>
        <dbReference type="EMBL" id="RDX45182.1"/>
    </source>
</evidence>
<protein>
    <submittedName>
        <fullName evidence="2">Uncharacterized protein</fullName>
    </submittedName>
</protein>
<reference evidence="2 3" key="1">
    <citation type="journal article" date="2018" name="Biotechnol. Biofuels">
        <title>Integrative visual omics of the white-rot fungus Polyporus brumalis exposes the biotechnological potential of its oxidative enzymes for delignifying raw plant biomass.</title>
        <authorList>
            <person name="Miyauchi S."/>
            <person name="Rancon A."/>
            <person name="Drula E."/>
            <person name="Hage H."/>
            <person name="Chaduli D."/>
            <person name="Favel A."/>
            <person name="Grisel S."/>
            <person name="Henrissat B."/>
            <person name="Herpoel-Gimbert I."/>
            <person name="Ruiz-Duenas F.J."/>
            <person name="Chevret D."/>
            <person name="Hainaut M."/>
            <person name="Lin J."/>
            <person name="Wang M."/>
            <person name="Pangilinan J."/>
            <person name="Lipzen A."/>
            <person name="Lesage-Meessen L."/>
            <person name="Navarro D."/>
            <person name="Riley R."/>
            <person name="Grigoriev I.V."/>
            <person name="Zhou S."/>
            <person name="Raouche S."/>
            <person name="Rosso M.N."/>
        </authorList>
    </citation>
    <scope>NUCLEOTIDE SEQUENCE [LARGE SCALE GENOMIC DNA]</scope>
    <source>
        <strain evidence="2 3">BRFM 1820</strain>
    </source>
</reference>
<feature type="region of interest" description="Disordered" evidence="1">
    <location>
        <begin position="1"/>
        <end position="26"/>
    </location>
</feature>
<organism evidence="2 3">
    <name type="scientific">Lentinus brumalis</name>
    <dbReference type="NCBI Taxonomy" id="2498619"/>
    <lineage>
        <taxon>Eukaryota</taxon>
        <taxon>Fungi</taxon>
        <taxon>Dikarya</taxon>
        <taxon>Basidiomycota</taxon>
        <taxon>Agaricomycotina</taxon>
        <taxon>Agaricomycetes</taxon>
        <taxon>Polyporales</taxon>
        <taxon>Polyporaceae</taxon>
        <taxon>Lentinus</taxon>
    </lineage>
</organism>